<keyword evidence="2" id="KW-1185">Reference proteome</keyword>
<sequence>MSDLTLGHIWDFDLVANEKTVRDVIIVAQGEMGLEEFLKQVKETWTSYVLELVPYQNKCRLIKGWDELFAKCSEQLNALTAMKASPYYKVFEEEAAAWEERLTRVHVLFDVWIDVQRQWVYLEGIFTGSADIKHLLPVESSRFQNINTEFLAVMKRVYKSPYTLDVLNLPNIQRSLERLADLLSKIQKALGEYLERERSSFPRFYFVGDEDLLEIIGNAKDVSRIQKHLKKMFAGIALIHMNEDEKEILGMISKEGERVDFRRPVSLRNSPKINEWLGMLESEMRLTLAHLLASAVDDLEGIVASGANINADVFLSWVERYPSQLVVLAMQINWTRVTEAALSQDSEGSASALSPVLALVERGLDVLAHAVLRSELQPLTRKKCEHLITELVHQRDVVRSLADAKAKSSSDFVWLYHMRFYFSSAPTDNPLERLDIRMADGSFLYGYEYLGVPDRLVQTPLTDKCYLTLTQALQVKLGGSPFGPAGTGKCWAKGTMILMADGSEKPVEDIAEGDVVMGDDCHGRTVGAVTAGTGPMYQIVPCSRYAEEFECNGAHILVLRWAADALMTSMVADRGCSVQATWFEYCSAENMIYRRSAMFDSEAAAQLFVRSGQAASLVGPGFIWEVPLTTYLRADRSVQERCVMYRADAVVRRVSEGIVRKFIAEQPEVAPEAADELVKSVAWTLGYYLAMSNIDENDGPDRLTGISQMAKVESL</sequence>
<comment type="caution">
    <text evidence="1">The sequence shown here is derived from an EMBL/GenBank/DDBJ whole genome shotgun (WGS) entry which is preliminary data.</text>
</comment>
<feature type="non-terminal residue" evidence="1">
    <location>
        <position position="715"/>
    </location>
</feature>
<evidence type="ECO:0000313" key="2">
    <source>
        <dbReference type="Proteomes" id="UP001145114"/>
    </source>
</evidence>
<reference evidence="1" key="1">
    <citation type="submission" date="2022-06" db="EMBL/GenBank/DDBJ databases">
        <title>Phylogenomic reconstructions and comparative analyses of Kickxellomycotina fungi.</title>
        <authorList>
            <person name="Reynolds N.K."/>
            <person name="Stajich J.E."/>
            <person name="Barry K."/>
            <person name="Grigoriev I.V."/>
            <person name="Crous P."/>
            <person name="Smith M.E."/>
        </authorList>
    </citation>
    <scope>NUCLEOTIDE SEQUENCE</scope>
    <source>
        <strain evidence="1">RSA 2271</strain>
    </source>
</reference>
<protein>
    <submittedName>
        <fullName evidence="1">Dynein heavy chain</fullName>
    </submittedName>
</protein>
<name>A0ACC1HF39_9FUNG</name>
<gene>
    <name evidence="1" type="primary">DYN1_6</name>
    <name evidence="1" type="ORF">EV182_004427</name>
</gene>
<organism evidence="1 2">
    <name type="scientific">Spiromyces aspiralis</name>
    <dbReference type="NCBI Taxonomy" id="68401"/>
    <lineage>
        <taxon>Eukaryota</taxon>
        <taxon>Fungi</taxon>
        <taxon>Fungi incertae sedis</taxon>
        <taxon>Zoopagomycota</taxon>
        <taxon>Kickxellomycotina</taxon>
        <taxon>Kickxellomycetes</taxon>
        <taxon>Kickxellales</taxon>
        <taxon>Kickxellaceae</taxon>
        <taxon>Spiromyces</taxon>
    </lineage>
</organism>
<proteinExistence type="predicted"/>
<dbReference type="EMBL" id="JAMZIH010006495">
    <property type="protein sequence ID" value="KAJ1673857.1"/>
    <property type="molecule type" value="Genomic_DNA"/>
</dbReference>
<accession>A0ACC1HF39</accession>
<dbReference type="Proteomes" id="UP001145114">
    <property type="component" value="Unassembled WGS sequence"/>
</dbReference>
<evidence type="ECO:0000313" key="1">
    <source>
        <dbReference type="EMBL" id="KAJ1673857.1"/>
    </source>
</evidence>